<evidence type="ECO:0000313" key="6">
    <source>
        <dbReference type="EMBL" id="MEK8132206.1"/>
    </source>
</evidence>
<dbReference type="PROSITE" id="PS50977">
    <property type="entry name" value="HTH_TETR_2"/>
    <property type="match status" value="1"/>
</dbReference>
<evidence type="ECO:0000256" key="3">
    <source>
        <dbReference type="ARBA" id="ARBA00023163"/>
    </source>
</evidence>
<keyword evidence="7" id="KW-1185">Reference proteome</keyword>
<dbReference type="EMBL" id="JBBPCC010000027">
    <property type="protein sequence ID" value="MEK8132206.1"/>
    <property type="molecule type" value="Genomic_DNA"/>
</dbReference>
<gene>
    <name evidence="6" type="ORF">WMW72_30340</name>
</gene>
<comment type="caution">
    <text evidence="6">The sequence shown here is derived from an EMBL/GenBank/DDBJ whole genome shotgun (WGS) entry which is preliminary data.</text>
</comment>
<feature type="DNA-binding region" description="H-T-H motif" evidence="4">
    <location>
        <begin position="29"/>
        <end position="48"/>
    </location>
</feature>
<name>A0ABU9DTK1_9BACL</name>
<dbReference type="PROSITE" id="PS01081">
    <property type="entry name" value="HTH_TETR_1"/>
    <property type="match status" value="1"/>
</dbReference>
<evidence type="ECO:0000256" key="4">
    <source>
        <dbReference type="PROSITE-ProRule" id="PRU00335"/>
    </source>
</evidence>
<reference evidence="6 7" key="1">
    <citation type="submission" date="2024-04" db="EMBL/GenBank/DDBJ databases">
        <title>draft genome sequnece of Paenibacillus filicis.</title>
        <authorList>
            <person name="Kim D.-U."/>
        </authorList>
    </citation>
    <scope>NUCLEOTIDE SEQUENCE [LARGE SCALE GENOMIC DNA]</scope>
    <source>
        <strain evidence="6 7">KACC14197</strain>
    </source>
</reference>
<dbReference type="PRINTS" id="PR00455">
    <property type="entry name" value="HTHTETR"/>
</dbReference>
<dbReference type="Pfam" id="PF00440">
    <property type="entry name" value="TetR_N"/>
    <property type="match status" value="1"/>
</dbReference>
<dbReference type="InterPro" id="IPR050109">
    <property type="entry name" value="HTH-type_TetR-like_transc_reg"/>
</dbReference>
<proteinExistence type="predicted"/>
<evidence type="ECO:0000259" key="5">
    <source>
        <dbReference type="PROSITE" id="PS50977"/>
    </source>
</evidence>
<dbReference type="InterPro" id="IPR023772">
    <property type="entry name" value="DNA-bd_HTH_TetR-type_CS"/>
</dbReference>
<organism evidence="6 7">
    <name type="scientific">Paenibacillus filicis</name>
    <dbReference type="NCBI Taxonomy" id="669464"/>
    <lineage>
        <taxon>Bacteria</taxon>
        <taxon>Bacillati</taxon>
        <taxon>Bacillota</taxon>
        <taxon>Bacilli</taxon>
        <taxon>Bacillales</taxon>
        <taxon>Paenibacillaceae</taxon>
        <taxon>Paenibacillus</taxon>
    </lineage>
</organism>
<dbReference type="Proteomes" id="UP001469365">
    <property type="component" value="Unassembled WGS sequence"/>
</dbReference>
<dbReference type="InterPro" id="IPR036271">
    <property type="entry name" value="Tet_transcr_reg_TetR-rel_C_sf"/>
</dbReference>
<dbReference type="InterPro" id="IPR001647">
    <property type="entry name" value="HTH_TetR"/>
</dbReference>
<keyword evidence="1" id="KW-0805">Transcription regulation</keyword>
<dbReference type="Gene3D" id="1.10.10.60">
    <property type="entry name" value="Homeodomain-like"/>
    <property type="match status" value="1"/>
</dbReference>
<protein>
    <submittedName>
        <fullName evidence="6">TetR family transcriptional regulator</fullName>
    </submittedName>
</protein>
<accession>A0ABU9DTK1</accession>
<dbReference type="InterPro" id="IPR009057">
    <property type="entry name" value="Homeodomain-like_sf"/>
</dbReference>
<evidence type="ECO:0000256" key="1">
    <source>
        <dbReference type="ARBA" id="ARBA00023015"/>
    </source>
</evidence>
<dbReference type="PANTHER" id="PTHR30055:SF234">
    <property type="entry name" value="HTH-TYPE TRANSCRIPTIONAL REGULATOR BETI"/>
    <property type="match status" value="1"/>
</dbReference>
<feature type="domain" description="HTH tetR-type" evidence="5">
    <location>
        <begin position="6"/>
        <end position="66"/>
    </location>
</feature>
<dbReference type="SUPFAM" id="SSF48498">
    <property type="entry name" value="Tetracyclin repressor-like, C-terminal domain"/>
    <property type="match status" value="1"/>
</dbReference>
<dbReference type="SUPFAM" id="SSF46689">
    <property type="entry name" value="Homeodomain-like"/>
    <property type="match status" value="1"/>
</dbReference>
<dbReference type="Gene3D" id="1.10.357.10">
    <property type="entry name" value="Tetracycline Repressor, domain 2"/>
    <property type="match status" value="1"/>
</dbReference>
<evidence type="ECO:0000313" key="7">
    <source>
        <dbReference type="Proteomes" id="UP001469365"/>
    </source>
</evidence>
<dbReference type="RefSeq" id="WP_341419333.1">
    <property type="nucleotide sequence ID" value="NZ_JBBPCC010000027.1"/>
</dbReference>
<keyword evidence="3" id="KW-0804">Transcription</keyword>
<sequence>MATSDSDMKLRILTAAKKLFARQGYDGTSVRQICEEAGANVALVSYYFGGKENLLRALFEQFFAGNKMKDNEELLSRPVEGLALLIREIILFGLEDGEMGNIVKQELERSSPRTEIVLVYVSPVWKKIRDLLQQGREQGFFSFDSLDHTLTFVMGAALSFKWHTARSSLMEVTDYDSGVTADHIVKLVMTSLRAPGTKA</sequence>
<dbReference type="PANTHER" id="PTHR30055">
    <property type="entry name" value="HTH-TYPE TRANSCRIPTIONAL REGULATOR RUTR"/>
    <property type="match status" value="1"/>
</dbReference>
<keyword evidence="2 4" id="KW-0238">DNA-binding</keyword>
<evidence type="ECO:0000256" key="2">
    <source>
        <dbReference type="ARBA" id="ARBA00023125"/>
    </source>
</evidence>